<dbReference type="Proteomes" id="UP000229740">
    <property type="component" value="Unassembled WGS sequence"/>
</dbReference>
<feature type="domain" description="Fibronectin type-III" evidence="3">
    <location>
        <begin position="749"/>
        <end position="857"/>
    </location>
</feature>
<feature type="domain" description="Fibronectin type-III" evidence="3">
    <location>
        <begin position="859"/>
        <end position="963"/>
    </location>
</feature>
<keyword evidence="2" id="KW-0677">Repeat</keyword>
<dbReference type="PANTHER" id="PTHR46708:SF2">
    <property type="entry name" value="FIBRONECTIN TYPE-III DOMAIN-CONTAINING PROTEIN"/>
    <property type="match status" value="1"/>
</dbReference>
<dbReference type="SMART" id="SM00060">
    <property type="entry name" value="FN3"/>
    <property type="match status" value="10"/>
</dbReference>
<dbReference type="InterPro" id="IPR003961">
    <property type="entry name" value="FN3_dom"/>
</dbReference>
<name>A0A2G6E9R5_9BACT</name>
<dbReference type="PANTHER" id="PTHR46708">
    <property type="entry name" value="TENASCIN"/>
    <property type="match status" value="1"/>
</dbReference>
<accession>A0A2G6E9R5</accession>
<evidence type="ECO:0000256" key="2">
    <source>
        <dbReference type="ARBA" id="ARBA00022737"/>
    </source>
</evidence>
<comment type="caution">
    <text evidence="4">The sequence shown here is derived from an EMBL/GenBank/DDBJ whole genome shotgun (WGS) entry which is preliminary data.</text>
</comment>
<dbReference type="EMBL" id="PDPS01000021">
    <property type="protein sequence ID" value="PID58815.1"/>
    <property type="molecule type" value="Genomic_DNA"/>
</dbReference>
<feature type="domain" description="Fibronectin type-III" evidence="3">
    <location>
        <begin position="1750"/>
        <end position="1856"/>
    </location>
</feature>
<dbReference type="InterPro" id="IPR050991">
    <property type="entry name" value="ECM_Regulatory_Proteins"/>
</dbReference>
<reference evidence="4 5" key="1">
    <citation type="submission" date="2017-10" db="EMBL/GenBank/DDBJ databases">
        <title>Novel microbial diversity and functional potential in the marine mammal oral microbiome.</title>
        <authorList>
            <person name="Dudek N.K."/>
            <person name="Sun C.L."/>
            <person name="Burstein D."/>
            <person name="Kantor R.S."/>
            <person name="Aliaga Goltsman D.S."/>
            <person name="Bik E.M."/>
            <person name="Thomas B.C."/>
            <person name="Banfield J.F."/>
            <person name="Relman D.A."/>
        </authorList>
    </citation>
    <scope>NUCLEOTIDE SEQUENCE [LARGE SCALE GENOMIC DNA]</scope>
    <source>
        <strain evidence="4">DOLZORAL124_49_17</strain>
    </source>
</reference>
<gene>
    <name evidence="4" type="ORF">CSB45_02110</name>
</gene>
<feature type="domain" description="Fibronectin type-III" evidence="3">
    <location>
        <begin position="1637"/>
        <end position="1745"/>
    </location>
</feature>
<feature type="domain" description="Fibronectin type-III" evidence="3">
    <location>
        <begin position="1076"/>
        <end position="1185"/>
    </location>
</feature>
<feature type="domain" description="Fibronectin type-III" evidence="3">
    <location>
        <begin position="1861"/>
        <end position="1980"/>
    </location>
</feature>
<dbReference type="Pfam" id="PF00041">
    <property type="entry name" value="fn3"/>
    <property type="match status" value="5"/>
</dbReference>
<evidence type="ECO:0000259" key="3">
    <source>
        <dbReference type="PROSITE" id="PS50853"/>
    </source>
</evidence>
<evidence type="ECO:0000313" key="4">
    <source>
        <dbReference type="EMBL" id="PID58815.1"/>
    </source>
</evidence>
<dbReference type="SUPFAM" id="SSF49265">
    <property type="entry name" value="Fibronectin type III"/>
    <property type="match status" value="5"/>
</dbReference>
<proteinExistence type="predicted"/>
<dbReference type="Pfam" id="PF13517">
    <property type="entry name" value="FG-GAP_3"/>
    <property type="match status" value="3"/>
</dbReference>
<dbReference type="CDD" id="cd00063">
    <property type="entry name" value="FN3"/>
    <property type="match status" value="9"/>
</dbReference>
<sequence>MTGQLTCCLRGVQASCYLADVDLLYSLMMPMRQCCRMKRTVLLTVCLLGLLCQGGAVEAQFAPHGWPQDTGAPVNSSPVIGDIDNDGIQEIVVGSDNNMVYAWKPDGTLMPGWPVTTGDSVRSSPALADLNGDGHLDIVVGSFDNKVYAWNFNGTLLPGWPAVTGSVIYSSPAVGDIDGDQLPEVVIGSFDNKVYAWNADGTVVRGWPKPTGLFVYSSPALADLDQDGIVEVIVGTDNHRVFAWKGDGTAIEGWPAATEHVVPSSPAVGDLDNDGELEVIVGSWDKVFVWNRYGERKSGWPVIAGHQIPSSPALGDLTNDGRLEVVIGCKDGKVYAWDANGQLVTGWPTVTDAEIVGSPVLGDLNGDGVLEVVIGSKDSKVYAWGADGRLLPGWPKSTGGEISATPALGDTDGNGTLEVFVGSKDNRMHAWTIERKGSTAPQIAWQSFRGNSHHSGYYGEIGRKMAVAASSSDAPSISVISSGPGRMGIQTPSGPTVIKAGPRAFDNQGLKSNVEGYVADLVVMEYDDNSLTLSWTAPLGAYTPEARYDIRFAAEAITEENWDTAFPYHTALQLAAAGKRETHQLEHVPLAVDKPVFVAMKIMDKVAGSLVPVGPLSSVAKLIPVDNTPPAQIQSLKVAELNATTLELSWIASGGDGGQGTAAQYDLRFAPEAITEENWMRATQVENLPAPLPAGMLQKIQVPKPWDDREIFWGLKVVDDSLNISQMSNEAVWRPHTLVSVPQSIDAPTISDLHLESLGRDWAKLGWTAQGDANGQQAASYELRYAGNLREIREWRTAVSAENLPIPSKAGTQESFTLTGLRQNTPYFVGLRLVDAEGNVSETSNILRIETVETLPPTAVSDLAIEELRADGVTLNWSAPEQDSMGVAGYDIRYALRPISEESWDTASRLPTAPLPGRPQHLETFTVTEGPKDSAYYLALKSYDAQGNSSALSNVIQIPKVDTVPPGPILDLFAKNVETDSITIAWTATGDDGGRGQAAAQIIRIAPSLTQIKQWDLAQDVANSLQPSTAGTKESFVIRDLKSDSSYYVAVKSVDAFGNESEMSNIIRAKTRDNLAPVSIADLKTRSVEADSVVLEWTAPGEDGMEGQATSYTLRYSQTSITPASWPDARSVPLLPDPEPAGTRQRVRVTGLSPNTRYYFAMTAVDADGNTSPLSNQLEVSTSDTVAPGMITTLTAEQMDGTSVRLSWISPGDDDLHGIPAGYDVRYSDRPLTEARWSEARVATGIPQPSPQGDEEHLLLSGLRVNTLYYIAVRTFDVEGNVSPVSNIVRVYTSENVITDLEIADFSEDEVVLSWTTPGGVFLQDRLPYDIRYSSSKITEDTWDKARSARPHVLDDLSVKEPGSPERIRVRGLPPYEQIFWAVKLGSDAGMDESSQTSALSNVVELRRPDTMPPADVADLVARDGGEAAGGLRNIELSWTAPGDNDFEGSATRYDIRYGYEPVTEENWNAMTVARPVPKPLSAGTYQKTVVQVPSSEETVYFALQSIDEQLNMSPLSNSAQWSPEDTSAPSAIVDLKAERQANGDVKLSWTAPGDNADRGTAAFYDIRFAEKEKHVKQWKKATLIQGEPLPDAAGTAQEYTITGLRKDRSYYVAMITIDDAKNLSGLSNIALIGKVLPQHINDLTFVTGTETSVTLSWTAPKDRMADRVVKYEIRYAESPEGLKKWTTAERVKHKLVPKTFGEMESITVETLSPNMCYYFGIKVLDSSKERSPLSNVAIAYTTDTIAPQAIDDLTVAQADKQSLTVSWTVIADDAKHETPASYALRYSLGPLGEDNWDSASLGVDDLQPGPPGSLMEYTISGLEENTPYYVAVRAIDEAGNLSPLSSPLEARTQDLTSPAAVADLRAFYPTSSSVMLRWTASADAAGPVTRASLEDLSVAAYDIRYFPLPPDGEIMQQFPWERAQKVALPPVPNAPGQVEEFVVAHLLPDQTYSFALRSIDRSGNVSEISNFVLETTFPAEERTAQSRAISPSERSRWKLVQGKGSGRISGGVDAAISLQKSSNVKGRVNAAAMTAVYPAGKTLPQAALRFDVKGTEPFTFCARVTAAERGEPYYLCYTTEEPLTNAQHGASRIIEVLNAPEEAAALSLAGTPWKRIENYVFYPLDAALLDGGWHEMKRDLLLDLLDATGHTYLGADRFVVRSESVSLRKVTLKGQVFTPITDFEDRVPPLQNGWKLHFGSGSVRLAEESFASDVRQVGSSRRDELFDGVVIAGIRPRSTDVNTFLSAESSNASDIVITYPKSAIGQLSSQPFFMAMVKAGPEFKLIVKVQAGDGKEYYVAYLPETPGEAASEGLSGNYIYMPLQSRIWRDGWTLVQADLAGDLRRYQLDYAHTSWLSFHGKSIGIDNIGFSTEVLEEILQ</sequence>
<organism evidence="4 5">
    <name type="scientific">candidate division KSB3 bacterium</name>
    <dbReference type="NCBI Taxonomy" id="2044937"/>
    <lineage>
        <taxon>Bacteria</taxon>
        <taxon>candidate division KSB3</taxon>
    </lineage>
</organism>
<dbReference type="Gene3D" id="2.130.10.130">
    <property type="entry name" value="Integrin alpha, N-terminal"/>
    <property type="match status" value="2"/>
</dbReference>
<dbReference type="Gene3D" id="2.60.40.10">
    <property type="entry name" value="Immunoglobulins"/>
    <property type="match status" value="9"/>
</dbReference>
<dbReference type="SUPFAM" id="SSF69318">
    <property type="entry name" value="Integrin alpha N-terminal domain"/>
    <property type="match status" value="2"/>
</dbReference>
<feature type="domain" description="Fibronectin type-III" evidence="3">
    <location>
        <begin position="1187"/>
        <end position="1296"/>
    </location>
</feature>
<keyword evidence="1" id="KW-0732">Signal</keyword>
<dbReference type="PROSITE" id="PS50853">
    <property type="entry name" value="FN3"/>
    <property type="match status" value="8"/>
</dbReference>
<dbReference type="InterPro" id="IPR013783">
    <property type="entry name" value="Ig-like_fold"/>
</dbReference>
<feature type="domain" description="Fibronectin type-III" evidence="3">
    <location>
        <begin position="965"/>
        <end position="1074"/>
    </location>
</feature>
<dbReference type="InterPro" id="IPR028994">
    <property type="entry name" value="Integrin_alpha_N"/>
</dbReference>
<evidence type="ECO:0000313" key="5">
    <source>
        <dbReference type="Proteomes" id="UP000229740"/>
    </source>
</evidence>
<dbReference type="InterPro" id="IPR013517">
    <property type="entry name" value="FG-GAP"/>
</dbReference>
<protein>
    <recommendedName>
        <fullName evidence="3">Fibronectin type-III domain-containing protein</fullName>
    </recommendedName>
</protein>
<dbReference type="InterPro" id="IPR036116">
    <property type="entry name" value="FN3_sf"/>
</dbReference>
<evidence type="ECO:0000256" key="1">
    <source>
        <dbReference type="ARBA" id="ARBA00022729"/>
    </source>
</evidence>